<dbReference type="PANTHER" id="PTHR30435">
    <property type="entry name" value="FLAGELLAR PROTEIN"/>
    <property type="match status" value="1"/>
</dbReference>
<feature type="domain" description="Flagellar hook protein FlgE/F/G-like D1" evidence="5">
    <location>
        <begin position="95"/>
        <end position="166"/>
    </location>
</feature>
<evidence type="ECO:0000259" key="3">
    <source>
        <dbReference type="Pfam" id="PF00460"/>
    </source>
</evidence>
<dbReference type="InterPro" id="IPR053967">
    <property type="entry name" value="LlgE_F_G-like_D1"/>
</dbReference>
<dbReference type="EMBL" id="DPVV01000535">
    <property type="protein sequence ID" value="HCL03956.1"/>
    <property type="molecule type" value="Genomic_DNA"/>
</dbReference>
<dbReference type="InterPro" id="IPR037925">
    <property type="entry name" value="FlgE/F/G-like"/>
</dbReference>
<organism evidence="6 7">
    <name type="scientific">Lachnoclostridium phytofermentans</name>
    <dbReference type="NCBI Taxonomy" id="66219"/>
    <lineage>
        <taxon>Bacteria</taxon>
        <taxon>Bacillati</taxon>
        <taxon>Bacillota</taxon>
        <taxon>Clostridia</taxon>
        <taxon>Lachnospirales</taxon>
        <taxon>Lachnospiraceae</taxon>
    </lineage>
</organism>
<dbReference type="Proteomes" id="UP000262969">
    <property type="component" value="Unassembled WGS sequence"/>
</dbReference>
<feature type="domain" description="Flagellar basal body rod protein N-terminal" evidence="3">
    <location>
        <begin position="7"/>
        <end position="35"/>
    </location>
</feature>
<dbReference type="NCBIfam" id="TIGR03506">
    <property type="entry name" value="FlgEFG_subfam"/>
    <property type="match status" value="2"/>
</dbReference>
<keyword evidence="6" id="KW-0966">Cell projection</keyword>
<evidence type="ECO:0000259" key="4">
    <source>
        <dbReference type="Pfam" id="PF06429"/>
    </source>
</evidence>
<evidence type="ECO:0000313" key="6">
    <source>
        <dbReference type="EMBL" id="HCL03956.1"/>
    </source>
</evidence>
<evidence type="ECO:0000256" key="2">
    <source>
        <dbReference type="RuleBase" id="RU362116"/>
    </source>
</evidence>
<dbReference type="Pfam" id="PF22692">
    <property type="entry name" value="LlgE_F_G_D1"/>
    <property type="match status" value="1"/>
</dbReference>
<comment type="subcellular location">
    <subcellularLocation>
        <location evidence="2">Bacterial flagellum basal body</location>
    </subcellularLocation>
</comment>
<sequence length="271" mass="29234">MMRALWTGASGMISQQTTLDTISNNFSNINTAGYKKETAQFSSLLYSKIQSKVTDSEGNQKPVIGQVGSGVRVTGIVSSFTQGTLQESSNDWDLAIEGKGLFSVRDADGNTAYTRNGSFRTAIGTEGVTLASADGYPVLNTKGQPVVFNKDWDLSKVTMDEYGNVMYPDANNIAQRTGIQIGLTQFVNPAGLEKAGGSLFYETEASGAPLKEAENKSLKQSKIHTGYLEASNVQTADEIVNLIVAQRAYEMNSKAITAADEMLQQANNLRR</sequence>
<dbReference type="AlphaFoldDB" id="A0A3D2XAF4"/>
<comment type="similarity">
    <text evidence="1 2">Belongs to the flagella basal body rod proteins family.</text>
</comment>
<keyword evidence="2" id="KW-0975">Bacterial flagellum</keyword>
<dbReference type="InterPro" id="IPR020013">
    <property type="entry name" value="Flagellar_FlgE/F/G"/>
</dbReference>
<keyword evidence="6" id="KW-0969">Cilium</keyword>
<dbReference type="InterPro" id="IPR010930">
    <property type="entry name" value="Flg_bb/hook_C_dom"/>
</dbReference>
<keyword evidence="6" id="KW-0282">Flagellum</keyword>
<evidence type="ECO:0000313" key="7">
    <source>
        <dbReference type="Proteomes" id="UP000262969"/>
    </source>
</evidence>
<dbReference type="GO" id="GO:0071978">
    <property type="term" value="P:bacterial-type flagellum-dependent swarming motility"/>
    <property type="evidence" value="ECO:0007669"/>
    <property type="project" value="TreeGrafter"/>
</dbReference>
<comment type="caution">
    <text evidence="6">The sequence shown here is derived from an EMBL/GenBank/DDBJ whole genome shotgun (WGS) entry which is preliminary data.</text>
</comment>
<feature type="domain" description="Flagellar basal-body/hook protein C-terminal" evidence="4">
    <location>
        <begin position="225"/>
        <end position="269"/>
    </location>
</feature>
<dbReference type="GO" id="GO:0009425">
    <property type="term" value="C:bacterial-type flagellum basal body"/>
    <property type="evidence" value="ECO:0007669"/>
    <property type="project" value="UniProtKB-SubCell"/>
</dbReference>
<dbReference type="PANTHER" id="PTHR30435:SF19">
    <property type="entry name" value="FLAGELLAR BASAL-BODY ROD PROTEIN FLGG"/>
    <property type="match status" value="1"/>
</dbReference>
<dbReference type="Pfam" id="PF06429">
    <property type="entry name" value="Flg_bbr_C"/>
    <property type="match status" value="1"/>
</dbReference>
<dbReference type="Pfam" id="PF00460">
    <property type="entry name" value="Flg_bb_rod"/>
    <property type="match status" value="1"/>
</dbReference>
<evidence type="ECO:0000256" key="1">
    <source>
        <dbReference type="ARBA" id="ARBA00009677"/>
    </source>
</evidence>
<accession>A0A3D2XAF4</accession>
<dbReference type="InterPro" id="IPR001444">
    <property type="entry name" value="Flag_bb_rod_N"/>
</dbReference>
<gene>
    <name evidence="6" type="ORF">DHW61_16375</name>
</gene>
<dbReference type="SUPFAM" id="SSF117143">
    <property type="entry name" value="Flagellar hook protein flgE"/>
    <property type="match status" value="1"/>
</dbReference>
<evidence type="ECO:0000259" key="5">
    <source>
        <dbReference type="Pfam" id="PF22692"/>
    </source>
</evidence>
<proteinExistence type="inferred from homology"/>
<protein>
    <submittedName>
        <fullName evidence="6">Flagellar basal-body rod protein FlgG</fullName>
    </submittedName>
</protein>
<name>A0A3D2XAF4_9FIRM</name>
<reference evidence="6 7" key="1">
    <citation type="journal article" date="2018" name="Nat. Biotechnol.">
        <title>A standardized bacterial taxonomy based on genome phylogeny substantially revises the tree of life.</title>
        <authorList>
            <person name="Parks D.H."/>
            <person name="Chuvochina M."/>
            <person name="Waite D.W."/>
            <person name="Rinke C."/>
            <person name="Skarshewski A."/>
            <person name="Chaumeil P.A."/>
            <person name="Hugenholtz P."/>
        </authorList>
    </citation>
    <scope>NUCLEOTIDE SEQUENCE [LARGE SCALE GENOMIC DNA]</scope>
    <source>
        <strain evidence="6">UBA11728</strain>
    </source>
</reference>